<name>A0ABT4KZ54_9SPHI</name>
<dbReference type="SUPFAM" id="SSF48452">
    <property type="entry name" value="TPR-like"/>
    <property type="match status" value="1"/>
</dbReference>
<comment type="caution">
    <text evidence="1">The sequence shown here is derived from an EMBL/GenBank/DDBJ whole genome shotgun (WGS) entry which is preliminary data.</text>
</comment>
<evidence type="ECO:0000313" key="2">
    <source>
        <dbReference type="Proteomes" id="UP001144341"/>
    </source>
</evidence>
<accession>A0ABT4KZ54</accession>
<reference evidence="1" key="1">
    <citation type="submission" date="2022-12" db="EMBL/GenBank/DDBJ databases">
        <title>Genome sequence of SJ11.</title>
        <authorList>
            <person name="Woo H."/>
        </authorList>
    </citation>
    <scope>NUCLEOTIDE SEQUENCE</scope>
    <source>
        <strain evidence="1">SJ11</strain>
    </source>
</reference>
<dbReference type="Proteomes" id="UP001144341">
    <property type="component" value="Unassembled WGS sequence"/>
</dbReference>
<dbReference type="Gene3D" id="1.25.40.390">
    <property type="match status" value="1"/>
</dbReference>
<protein>
    <submittedName>
        <fullName evidence="1">SusD/RagB family nutrient-binding outer membrane lipoprotein</fullName>
    </submittedName>
</protein>
<dbReference type="Pfam" id="PF12771">
    <property type="entry name" value="SusD-like_2"/>
    <property type="match status" value="1"/>
</dbReference>
<evidence type="ECO:0000313" key="1">
    <source>
        <dbReference type="EMBL" id="MCZ4224223.1"/>
    </source>
</evidence>
<dbReference type="RefSeq" id="WP_269416004.1">
    <property type="nucleotide sequence ID" value="NZ_JAPWGL010000003.1"/>
</dbReference>
<keyword evidence="1" id="KW-0449">Lipoprotein</keyword>
<dbReference type="InterPro" id="IPR011990">
    <property type="entry name" value="TPR-like_helical_dom_sf"/>
</dbReference>
<organism evidence="1 2">
    <name type="scientific">Pedobacter rhodius</name>
    <dbReference type="NCBI Taxonomy" id="3004098"/>
    <lineage>
        <taxon>Bacteria</taxon>
        <taxon>Pseudomonadati</taxon>
        <taxon>Bacteroidota</taxon>
        <taxon>Sphingobacteriia</taxon>
        <taxon>Sphingobacteriales</taxon>
        <taxon>Sphingobacteriaceae</taxon>
        <taxon>Pedobacter</taxon>
    </lineage>
</organism>
<dbReference type="InterPro" id="IPR041662">
    <property type="entry name" value="SusD-like_2"/>
</dbReference>
<dbReference type="PROSITE" id="PS51257">
    <property type="entry name" value="PROKAR_LIPOPROTEIN"/>
    <property type="match status" value="1"/>
</dbReference>
<dbReference type="EMBL" id="JAPWGL010000003">
    <property type="protein sequence ID" value="MCZ4224223.1"/>
    <property type="molecule type" value="Genomic_DNA"/>
</dbReference>
<keyword evidence="2" id="KW-1185">Reference proteome</keyword>
<proteinExistence type="predicted"/>
<gene>
    <name evidence="1" type="ORF">O0931_12985</name>
</gene>
<sequence>MKKIYIITALFGLLTIGGCKKFLDVNTNPNNPERVEANLYLSPMLHWMITAPTYDARFVGRYTQNWTLTSVSSTWDRQGYDPSSDNGGQIFRMTYFDFGQNLVDMNTRAEQEQRWDLLGVGQILKAWGWITATDLHGEIIVKQAINANQTTFAYDTQQYAYEESVRLLDAAIVNLKRTDGGVNATILAKTDIIYKGDTGKWIKFANGLKAMILNHYSNKSTYKPDDVISLVDASLASNADDPLLSYTGTANDDINFYAAARDNLTSYRQTRFILSLLDGTITGIIDPRLTRMLSPSPDGIYRGLEPTFGIGALTAAQQPNNFWGYSSLALANASISTPSRYVFGRKSKLPAFTYAQLQFIKSEAAYKKGDKVTALDAYIKGISAHFDFVNARNTDDGQSPTQISAAEKAAYISSPGVTPTSAASLTLSQIMCQKYIAQWGWGHLEQWMDLRRYHYTDKDPVTGNQVFVGFTTPVNIYPDNGGKLVYRIRPRYNSEYVWNRAELDKIGGLAVDYHTKETWITLP</sequence>